<organism evidence="10">
    <name type="scientific">Timema monikensis</name>
    <dbReference type="NCBI Taxonomy" id="170555"/>
    <lineage>
        <taxon>Eukaryota</taxon>
        <taxon>Metazoa</taxon>
        <taxon>Ecdysozoa</taxon>
        <taxon>Arthropoda</taxon>
        <taxon>Hexapoda</taxon>
        <taxon>Insecta</taxon>
        <taxon>Pterygota</taxon>
        <taxon>Neoptera</taxon>
        <taxon>Polyneoptera</taxon>
        <taxon>Phasmatodea</taxon>
        <taxon>Timematodea</taxon>
        <taxon>Timematoidea</taxon>
        <taxon>Timematidae</taxon>
        <taxon>Timema</taxon>
    </lineage>
</organism>
<feature type="transmembrane region" description="Helical" evidence="8">
    <location>
        <begin position="71"/>
        <end position="91"/>
    </location>
</feature>
<gene>
    <name evidence="10" type="ORF">TMSB3V08_LOCUS1416</name>
</gene>
<keyword evidence="5 8" id="KW-0812">Transmembrane</keyword>
<feature type="transmembrane region" description="Helical" evidence="8">
    <location>
        <begin position="459"/>
        <end position="481"/>
    </location>
</feature>
<sequence length="613" mass="66439">MDPSKTKIDEATRRNGGNKLPQYLAATIVNLSAFATGVVIGWPSPMLPLLQQSPSPLGDDVDTISADSSSWLGSLMCLGGLLATPAYSYMGNRHSRKLTGYLVGLPGVIGWLLVLNARSELMLFAGRLFLGFQGRSCARVIKDKAVLRLSRSRLCSGYQGQGCTQAIKAKAVPRLSKPRLYPGYQGQGCTQAIKAKAVLRLSRPRLYPGYQGQGCTQAIKAKAVPRLSRTRLYPGYQGQGCTQAIKDKAVFSTTIGFGGAGNTILCPLYVMEIVEDDIRGSLGTYLVLFTNGGILFAYVLGSYASYTTFSAICLAIPITFMASFFWLPDTPVYLFNQNNPVAARRALQWLRGGHLLSVEQEMTKLVEAADKGKDNRSSESSFIKNLTSKGTLRGLLIGVGLMVNNQLSGIFAVLSYTVNIFQDAGSDISPNLCTIMVGVLQLFGVYLTSTLIDRAGRKILLIVSNIASAVCLAALGSFFYLKGHGYDVTDIGWLPVTSLSVYVVAIALGVGSIPFIIINEIFTPQMRGFAVTVCICTLNALAFLVARFFTDLNLLLGLDGCYWFFALCCLASTFFCYFVVPETKNKSLDSILKNLAGEEITFKKADERIKVPV</sequence>
<dbReference type="GO" id="GO:0005886">
    <property type="term" value="C:plasma membrane"/>
    <property type="evidence" value="ECO:0007669"/>
    <property type="project" value="UniProtKB-SubCell"/>
</dbReference>
<feature type="transmembrane region" description="Helical" evidence="8">
    <location>
        <begin position="493"/>
        <end position="517"/>
    </location>
</feature>
<keyword evidence="4" id="KW-0762">Sugar transport</keyword>
<keyword evidence="7 8" id="KW-0472">Membrane</keyword>
<evidence type="ECO:0000256" key="5">
    <source>
        <dbReference type="ARBA" id="ARBA00022692"/>
    </source>
</evidence>
<feature type="transmembrane region" description="Helical" evidence="8">
    <location>
        <begin position="306"/>
        <end position="327"/>
    </location>
</feature>
<dbReference type="EMBL" id="OB792794">
    <property type="protein sequence ID" value="CAD7424473.1"/>
    <property type="molecule type" value="Genomic_DNA"/>
</dbReference>
<dbReference type="FunFam" id="1.20.1250.20:FF:000218">
    <property type="entry name" value="facilitated trehalose transporter Tret1"/>
    <property type="match status" value="1"/>
</dbReference>
<dbReference type="InterPro" id="IPR036259">
    <property type="entry name" value="MFS_trans_sf"/>
</dbReference>
<dbReference type="PROSITE" id="PS00216">
    <property type="entry name" value="SUGAR_TRANSPORT_1"/>
    <property type="match status" value="1"/>
</dbReference>
<dbReference type="InterPro" id="IPR050549">
    <property type="entry name" value="MFS_Trehalose_Transporter"/>
</dbReference>
<dbReference type="InterPro" id="IPR003663">
    <property type="entry name" value="Sugar/inositol_transpt"/>
</dbReference>
<dbReference type="Gene3D" id="1.20.1250.20">
    <property type="entry name" value="MFS general substrate transporter like domains"/>
    <property type="match status" value="2"/>
</dbReference>
<feature type="transmembrane region" description="Helical" evidence="8">
    <location>
        <begin position="562"/>
        <end position="580"/>
    </location>
</feature>
<evidence type="ECO:0000256" key="2">
    <source>
        <dbReference type="ARBA" id="ARBA00022448"/>
    </source>
</evidence>
<feature type="transmembrane region" description="Helical" evidence="8">
    <location>
        <begin position="394"/>
        <end position="416"/>
    </location>
</feature>
<accession>A0A7R9DZB4</accession>
<dbReference type="PRINTS" id="PR00171">
    <property type="entry name" value="SUGRTRNSPORT"/>
</dbReference>
<comment type="subcellular location">
    <subcellularLocation>
        <location evidence="1">Cell membrane</location>
        <topology evidence="1">Multi-pass membrane protein</topology>
    </subcellularLocation>
</comment>
<keyword evidence="3" id="KW-1003">Cell membrane</keyword>
<dbReference type="AlphaFoldDB" id="A0A7R9DZB4"/>
<evidence type="ECO:0000256" key="4">
    <source>
        <dbReference type="ARBA" id="ARBA00022597"/>
    </source>
</evidence>
<feature type="transmembrane region" description="Helical" evidence="8">
    <location>
        <begin position="529"/>
        <end position="550"/>
    </location>
</feature>
<evidence type="ECO:0000256" key="8">
    <source>
        <dbReference type="SAM" id="Phobius"/>
    </source>
</evidence>
<dbReference type="InterPro" id="IPR005828">
    <property type="entry name" value="MFS_sugar_transport-like"/>
</dbReference>
<evidence type="ECO:0000256" key="6">
    <source>
        <dbReference type="ARBA" id="ARBA00022989"/>
    </source>
</evidence>
<reference evidence="10" key="1">
    <citation type="submission" date="2020-11" db="EMBL/GenBank/DDBJ databases">
        <authorList>
            <person name="Tran Van P."/>
        </authorList>
    </citation>
    <scope>NUCLEOTIDE SEQUENCE</scope>
</reference>
<dbReference type="InterPro" id="IPR005829">
    <property type="entry name" value="Sugar_transporter_CS"/>
</dbReference>
<feature type="transmembrane region" description="Helical" evidence="8">
    <location>
        <begin position="98"/>
        <end position="115"/>
    </location>
</feature>
<dbReference type="SUPFAM" id="SSF103473">
    <property type="entry name" value="MFS general substrate transporter"/>
    <property type="match status" value="2"/>
</dbReference>
<feature type="transmembrane region" description="Helical" evidence="8">
    <location>
        <begin position="282"/>
        <end position="300"/>
    </location>
</feature>
<dbReference type="InterPro" id="IPR020846">
    <property type="entry name" value="MFS_dom"/>
</dbReference>
<evidence type="ECO:0000256" key="1">
    <source>
        <dbReference type="ARBA" id="ARBA00004651"/>
    </source>
</evidence>
<keyword evidence="6 8" id="KW-1133">Transmembrane helix</keyword>
<dbReference type="Pfam" id="PF00083">
    <property type="entry name" value="Sugar_tr"/>
    <property type="match status" value="1"/>
</dbReference>
<name>A0A7R9DZB4_9NEOP</name>
<evidence type="ECO:0000256" key="7">
    <source>
        <dbReference type="ARBA" id="ARBA00023136"/>
    </source>
</evidence>
<evidence type="ECO:0000259" key="9">
    <source>
        <dbReference type="PROSITE" id="PS50850"/>
    </source>
</evidence>
<keyword evidence="2" id="KW-0813">Transport</keyword>
<proteinExistence type="predicted"/>
<protein>
    <recommendedName>
        <fullName evidence="9">Major facilitator superfamily (MFS) profile domain-containing protein</fullName>
    </recommendedName>
</protein>
<dbReference type="PROSITE" id="PS50850">
    <property type="entry name" value="MFS"/>
    <property type="match status" value="1"/>
</dbReference>
<evidence type="ECO:0000256" key="3">
    <source>
        <dbReference type="ARBA" id="ARBA00022475"/>
    </source>
</evidence>
<feature type="domain" description="Major facilitator superfamily (MFS) profile" evidence="9">
    <location>
        <begin position="21"/>
        <end position="584"/>
    </location>
</feature>
<dbReference type="PANTHER" id="PTHR48021">
    <property type="match status" value="1"/>
</dbReference>
<dbReference type="GO" id="GO:0022857">
    <property type="term" value="F:transmembrane transporter activity"/>
    <property type="evidence" value="ECO:0007669"/>
    <property type="project" value="InterPro"/>
</dbReference>
<feature type="transmembrane region" description="Helical" evidence="8">
    <location>
        <begin position="23"/>
        <end position="42"/>
    </location>
</feature>
<dbReference type="PANTHER" id="PTHR48021:SF33">
    <property type="entry name" value="AT22075P-RELATED"/>
    <property type="match status" value="1"/>
</dbReference>
<feature type="transmembrane region" description="Helical" evidence="8">
    <location>
        <begin position="428"/>
        <end position="447"/>
    </location>
</feature>
<evidence type="ECO:0000313" key="10">
    <source>
        <dbReference type="EMBL" id="CAD7424473.1"/>
    </source>
</evidence>